<sequence length="105" mass="12175">MRKEITTPFNIIATIVVWLLELIRELITADIQSYAESETLLNLLFESAVARVSVYFLVWVFAALAIAVLFREIWNRLFSDLFTLRKINFNESYATCILLTWVVLG</sequence>
<evidence type="ECO:0000313" key="3">
    <source>
        <dbReference type="Proteomes" id="UP000310249"/>
    </source>
</evidence>
<comment type="caution">
    <text evidence="2">The sequence shown here is derived from an EMBL/GenBank/DDBJ whole genome shotgun (WGS) entry which is preliminary data.</text>
</comment>
<feature type="transmembrane region" description="Helical" evidence="1">
    <location>
        <begin position="7"/>
        <end position="28"/>
    </location>
</feature>
<accession>A0A5S3WMG3</accession>
<gene>
    <name evidence="2" type="ORF">CWB99_11440</name>
</gene>
<dbReference type="OrthoDB" id="6310054at2"/>
<dbReference type="RefSeq" id="WP_138552370.1">
    <property type="nucleotide sequence ID" value="NZ_PNCH01000036.1"/>
</dbReference>
<dbReference type="Proteomes" id="UP000310249">
    <property type="component" value="Unassembled WGS sequence"/>
</dbReference>
<keyword evidence="1" id="KW-0812">Transmembrane</keyword>
<reference evidence="3" key="2">
    <citation type="submission" date="2019-06" db="EMBL/GenBank/DDBJ databases">
        <title>Co-occurence of chitin degradation, pigmentation and bioactivity in marine Pseudoalteromonas.</title>
        <authorList>
            <person name="Sonnenschein E.C."/>
            <person name="Bech P.K."/>
        </authorList>
    </citation>
    <scope>NUCLEOTIDE SEQUENCE [LARGE SCALE GENOMIC DNA]</scope>
    <source>
        <strain evidence="3">S2676</strain>
    </source>
</reference>
<feature type="transmembrane region" description="Helical" evidence="1">
    <location>
        <begin position="48"/>
        <end position="70"/>
    </location>
</feature>
<keyword evidence="1" id="KW-1133">Transmembrane helix</keyword>
<evidence type="ECO:0000256" key="1">
    <source>
        <dbReference type="SAM" id="Phobius"/>
    </source>
</evidence>
<name>A0A5S3WMG3_9GAMM</name>
<proteinExistence type="predicted"/>
<dbReference type="EMBL" id="PNCI01000024">
    <property type="protein sequence ID" value="TMP28520.1"/>
    <property type="molecule type" value="Genomic_DNA"/>
</dbReference>
<protein>
    <submittedName>
        <fullName evidence="2">Uncharacterized protein</fullName>
    </submittedName>
</protein>
<organism evidence="2 3">
    <name type="scientific">Pseudoalteromonas rubra</name>
    <dbReference type="NCBI Taxonomy" id="43658"/>
    <lineage>
        <taxon>Bacteria</taxon>
        <taxon>Pseudomonadati</taxon>
        <taxon>Pseudomonadota</taxon>
        <taxon>Gammaproteobacteria</taxon>
        <taxon>Alteromonadales</taxon>
        <taxon>Pseudoalteromonadaceae</taxon>
        <taxon>Pseudoalteromonas</taxon>
    </lineage>
</organism>
<reference evidence="2 3" key="1">
    <citation type="submission" date="2018-01" db="EMBL/GenBank/DDBJ databases">
        <authorList>
            <person name="Paulsen S."/>
            <person name="Gram L.K."/>
        </authorList>
    </citation>
    <scope>NUCLEOTIDE SEQUENCE [LARGE SCALE GENOMIC DNA]</scope>
    <source>
        <strain evidence="2 3">S2676</strain>
    </source>
</reference>
<keyword evidence="1" id="KW-0472">Membrane</keyword>
<dbReference type="AlphaFoldDB" id="A0A5S3WMG3"/>
<evidence type="ECO:0000313" key="2">
    <source>
        <dbReference type="EMBL" id="TMP28520.1"/>
    </source>
</evidence>